<dbReference type="SUPFAM" id="SSF52540">
    <property type="entry name" value="P-loop containing nucleoside triphosphate hydrolases"/>
    <property type="match status" value="1"/>
</dbReference>
<dbReference type="Pfam" id="PF01121">
    <property type="entry name" value="CoaE"/>
    <property type="match status" value="1"/>
</dbReference>
<dbReference type="PANTHER" id="PTHR10695">
    <property type="entry name" value="DEPHOSPHO-COA KINASE-RELATED"/>
    <property type="match status" value="1"/>
</dbReference>
<dbReference type="GO" id="GO:0004140">
    <property type="term" value="F:dephospho-CoA kinase activity"/>
    <property type="evidence" value="ECO:0007669"/>
    <property type="project" value="UniProtKB-EC"/>
</dbReference>
<evidence type="ECO:0000313" key="6">
    <source>
        <dbReference type="Proteomes" id="UP001183619"/>
    </source>
</evidence>
<evidence type="ECO:0000256" key="4">
    <source>
        <dbReference type="NCBIfam" id="TIGR00152"/>
    </source>
</evidence>
<keyword evidence="3 5" id="KW-0418">Kinase</keyword>
<evidence type="ECO:0000313" key="5">
    <source>
        <dbReference type="EMBL" id="MDR7355488.1"/>
    </source>
</evidence>
<dbReference type="Gene3D" id="3.40.50.300">
    <property type="entry name" value="P-loop containing nucleotide triphosphate hydrolases"/>
    <property type="match status" value="1"/>
</dbReference>
<sequence length="200" mass="21782">MKKIGLTGGIGSGKSTVAQLLAHAGLPIIDADKIAREIVEPGQPVLRQLADTFGEDILNPDGTLNRALLAQRAFATPEATEKLNTITHPAIEQRTHELFTQAASEGHQWAVWDMPLLVDKGHHTAMDVVIVVDVESETRVQRLVTHRGLDETDARARINAQIDDDQRRAAADYIIDNNSTPEKLAPQVATILEKITGVHA</sequence>
<dbReference type="NCBIfam" id="NF002879">
    <property type="entry name" value="PRK03333.1"/>
    <property type="match status" value="1"/>
</dbReference>
<keyword evidence="3" id="KW-0173">Coenzyme A biosynthesis</keyword>
<proteinExistence type="inferred from homology"/>
<dbReference type="EC" id="2.7.1.24" evidence="3 4"/>
<organism evidence="5 6">
    <name type="scientific">Corynebacterium felinum</name>
    <dbReference type="NCBI Taxonomy" id="131318"/>
    <lineage>
        <taxon>Bacteria</taxon>
        <taxon>Bacillati</taxon>
        <taxon>Actinomycetota</taxon>
        <taxon>Actinomycetes</taxon>
        <taxon>Mycobacteriales</taxon>
        <taxon>Corynebacteriaceae</taxon>
        <taxon>Corynebacterium</taxon>
    </lineage>
</organism>
<keyword evidence="1 3" id="KW-0547">Nucleotide-binding</keyword>
<protein>
    <recommendedName>
        <fullName evidence="3 4">Dephospho-CoA kinase</fullName>
        <ecNumber evidence="3 4">2.7.1.24</ecNumber>
    </recommendedName>
    <alternativeName>
        <fullName evidence="3">Dephosphocoenzyme A kinase</fullName>
    </alternativeName>
</protein>
<dbReference type="InterPro" id="IPR001977">
    <property type="entry name" value="Depp_CoAkinase"/>
</dbReference>
<keyword evidence="6" id="KW-1185">Reference proteome</keyword>
<dbReference type="InterPro" id="IPR027417">
    <property type="entry name" value="P-loop_NTPase"/>
</dbReference>
<dbReference type="HAMAP" id="MF_00376">
    <property type="entry name" value="Dephospho_CoA_kinase"/>
    <property type="match status" value="1"/>
</dbReference>
<comment type="similarity">
    <text evidence="3">Belongs to the CoaE family.</text>
</comment>
<dbReference type="EMBL" id="JAVDYF010000001">
    <property type="protein sequence ID" value="MDR7355488.1"/>
    <property type="molecule type" value="Genomic_DNA"/>
</dbReference>
<comment type="caution">
    <text evidence="5">The sequence shown here is derived from an EMBL/GenBank/DDBJ whole genome shotgun (WGS) entry which is preliminary data.</text>
</comment>
<keyword evidence="3 5" id="KW-0808">Transferase</keyword>
<evidence type="ECO:0000256" key="3">
    <source>
        <dbReference type="HAMAP-Rule" id="MF_00376"/>
    </source>
</evidence>
<reference evidence="5 6" key="1">
    <citation type="submission" date="2023-07" db="EMBL/GenBank/DDBJ databases">
        <title>Sequencing the genomes of 1000 actinobacteria strains.</title>
        <authorList>
            <person name="Klenk H.-P."/>
        </authorList>
    </citation>
    <scope>NUCLEOTIDE SEQUENCE [LARGE SCALE GENOMIC DNA]</scope>
    <source>
        <strain evidence="5 6">DSM 44508</strain>
    </source>
</reference>
<dbReference type="CDD" id="cd02022">
    <property type="entry name" value="DPCK"/>
    <property type="match status" value="1"/>
</dbReference>
<keyword evidence="2 3" id="KW-0067">ATP-binding</keyword>
<comment type="subcellular location">
    <subcellularLocation>
        <location evidence="3">Cytoplasm</location>
    </subcellularLocation>
</comment>
<name>A0ABU2BA57_9CORY</name>
<dbReference type="PANTHER" id="PTHR10695:SF46">
    <property type="entry name" value="BIFUNCTIONAL COENZYME A SYNTHASE-RELATED"/>
    <property type="match status" value="1"/>
</dbReference>
<evidence type="ECO:0000256" key="2">
    <source>
        <dbReference type="ARBA" id="ARBA00022840"/>
    </source>
</evidence>
<dbReference type="RefSeq" id="WP_277104123.1">
    <property type="nucleotide sequence ID" value="NZ_BAAAJS010000001.1"/>
</dbReference>
<dbReference type="Proteomes" id="UP001183619">
    <property type="component" value="Unassembled WGS sequence"/>
</dbReference>
<comment type="function">
    <text evidence="3">Catalyzes the phosphorylation of the 3'-hydroxyl group of dephosphocoenzyme A to form coenzyme A.</text>
</comment>
<dbReference type="PROSITE" id="PS51219">
    <property type="entry name" value="DPCK"/>
    <property type="match status" value="1"/>
</dbReference>
<evidence type="ECO:0000256" key="1">
    <source>
        <dbReference type="ARBA" id="ARBA00022741"/>
    </source>
</evidence>
<gene>
    <name evidence="3" type="primary">coaE</name>
    <name evidence="5" type="ORF">J2S37_002026</name>
</gene>
<dbReference type="NCBIfam" id="TIGR00152">
    <property type="entry name" value="dephospho-CoA kinase"/>
    <property type="match status" value="1"/>
</dbReference>
<comment type="pathway">
    <text evidence="3">Cofactor biosynthesis; coenzyme A biosynthesis; CoA from (R)-pantothenate: step 5/5.</text>
</comment>
<accession>A0ABU2BA57</accession>
<comment type="catalytic activity">
    <reaction evidence="3">
        <text>3'-dephospho-CoA + ATP = ADP + CoA + H(+)</text>
        <dbReference type="Rhea" id="RHEA:18245"/>
        <dbReference type="ChEBI" id="CHEBI:15378"/>
        <dbReference type="ChEBI" id="CHEBI:30616"/>
        <dbReference type="ChEBI" id="CHEBI:57287"/>
        <dbReference type="ChEBI" id="CHEBI:57328"/>
        <dbReference type="ChEBI" id="CHEBI:456216"/>
        <dbReference type="EC" id="2.7.1.24"/>
    </reaction>
</comment>
<feature type="binding site" evidence="3">
    <location>
        <begin position="11"/>
        <end position="16"/>
    </location>
    <ligand>
        <name>ATP</name>
        <dbReference type="ChEBI" id="CHEBI:30616"/>
    </ligand>
</feature>
<keyword evidence="3" id="KW-0963">Cytoplasm</keyword>